<dbReference type="EMBL" id="CP104003">
    <property type="protein sequence ID" value="UWM53366.1"/>
    <property type="molecule type" value="Genomic_DNA"/>
</dbReference>
<organism evidence="9 10">
    <name type="scientific">Salinirubellus salinus</name>
    <dbReference type="NCBI Taxonomy" id="1364945"/>
    <lineage>
        <taxon>Archaea</taxon>
        <taxon>Methanobacteriati</taxon>
        <taxon>Methanobacteriota</taxon>
        <taxon>Stenosarchaea group</taxon>
        <taxon>Halobacteria</taxon>
        <taxon>Halobacteriales</taxon>
        <taxon>Natronomonadaceae</taxon>
        <taxon>Salinirubellus</taxon>
    </lineage>
</organism>
<keyword evidence="6" id="KW-0560">Oxidoreductase</keyword>
<dbReference type="InterPro" id="IPR016166">
    <property type="entry name" value="FAD-bd_PCMH"/>
</dbReference>
<evidence type="ECO:0000256" key="1">
    <source>
        <dbReference type="ARBA" id="ARBA00001974"/>
    </source>
</evidence>
<name>A0A9E7R0G3_9EURY</name>
<dbReference type="InterPro" id="IPR004113">
    <property type="entry name" value="FAD-bd_oxidored_4_C"/>
</dbReference>
<feature type="domain" description="FAD-binding PCMH-type" evidence="8">
    <location>
        <begin position="37"/>
        <end position="216"/>
    </location>
</feature>
<dbReference type="InterPro" id="IPR016171">
    <property type="entry name" value="Vanillyl_alc_oxidase_C-sub2"/>
</dbReference>
<evidence type="ECO:0000313" key="10">
    <source>
        <dbReference type="Proteomes" id="UP001057580"/>
    </source>
</evidence>
<dbReference type="Gene3D" id="3.30.70.2740">
    <property type="match status" value="1"/>
</dbReference>
<dbReference type="InterPro" id="IPR016164">
    <property type="entry name" value="FAD-linked_Oxase-like_C"/>
</dbReference>
<keyword evidence="4" id="KW-0274">FAD</keyword>
<protein>
    <recommendedName>
        <fullName evidence="7">D-lactate dehydrogenase (cytochrome)</fullName>
        <ecNumber evidence="7">1.1.2.4</ecNumber>
    </recommendedName>
</protein>
<dbReference type="KEGG" id="ssai:N0B31_14605"/>
<evidence type="ECO:0000256" key="4">
    <source>
        <dbReference type="ARBA" id="ARBA00022827"/>
    </source>
</evidence>
<dbReference type="Gene3D" id="1.10.45.10">
    <property type="entry name" value="Vanillyl-alcohol Oxidase, Chain A, domain 4"/>
    <property type="match status" value="1"/>
</dbReference>
<accession>A0A9E7R0G3</accession>
<dbReference type="GO" id="GO:0008720">
    <property type="term" value="F:D-lactate dehydrogenase (NAD+) activity"/>
    <property type="evidence" value="ECO:0007669"/>
    <property type="project" value="TreeGrafter"/>
</dbReference>
<keyword evidence="5" id="KW-0809">Transit peptide</keyword>
<dbReference type="InterPro" id="IPR006094">
    <property type="entry name" value="Oxid_FAD_bind_N"/>
</dbReference>
<evidence type="ECO:0000259" key="8">
    <source>
        <dbReference type="PROSITE" id="PS51387"/>
    </source>
</evidence>
<dbReference type="EC" id="1.1.2.4" evidence="7"/>
<dbReference type="PROSITE" id="PS51387">
    <property type="entry name" value="FAD_PCMH"/>
    <property type="match status" value="1"/>
</dbReference>
<dbReference type="FunFam" id="3.30.70.2740:FF:000001">
    <property type="entry name" value="D-lactate dehydrogenase mitochondrial"/>
    <property type="match status" value="1"/>
</dbReference>
<sequence>MSHDTEFLDGLLPSARISRTRADRTEHSIDWGTDEADAVLPDAVVWPERTEEVASVLSAANEHGVPVTPYAAGTSLEGNAVPVEEGISMDLSRMDDVHDIRPDDRQVDVGPGILGDEVNEAVEKHGLFLPALPSSGAISTIGGMIANDASGMKTVKYGEVGDWVLELEAVLPSGEVITAGSKAIKTSAGYNLKELLIGSEGTLAVVTRVTLQLAGRPEQVWGGRATFPTVADAGAAIADAVRSGVDVAKIELIDELSVDIANEHLDTDLSDSPMVFLEFHANHGIEQEVEFCRTVFEGHDVEAFTVTESDAEMAALWAARRELADALEPYRDDLSLMTPGDVTVPISKYPDILAYVEEQAEEHDLLVSCFGHAGDGNLHYNILVDDSDPERLDAAATVSKQIVHRAIELGGTATGEHGVGLGKQEYLEPEHGTAALGVMRGIKRSFDPNGILNPGKVLPDPED</sequence>
<dbReference type="Pfam" id="PF02913">
    <property type="entry name" value="FAD-oxidase_C"/>
    <property type="match status" value="1"/>
</dbReference>
<gene>
    <name evidence="9" type="ORF">N0B31_14605</name>
</gene>
<comment type="cofactor">
    <cofactor evidence="1">
        <name>FAD</name>
        <dbReference type="ChEBI" id="CHEBI:57692"/>
    </cofactor>
</comment>
<evidence type="ECO:0000256" key="2">
    <source>
        <dbReference type="ARBA" id="ARBA00008000"/>
    </source>
</evidence>
<dbReference type="AlphaFoldDB" id="A0A9E7R0G3"/>
<dbReference type="GO" id="GO:0004458">
    <property type="term" value="F:D-lactate dehydrogenase (cytochrome) activity"/>
    <property type="evidence" value="ECO:0007669"/>
    <property type="project" value="UniProtKB-EC"/>
</dbReference>
<dbReference type="GO" id="GO:0071949">
    <property type="term" value="F:FAD binding"/>
    <property type="evidence" value="ECO:0007669"/>
    <property type="project" value="InterPro"/>
</dbReference>
<dbReference type="GO" id="GO:1903457">
    <property type="term" value="P:lactate catabolic process"/>
    <property type="evidence" value="ECO:0007669"/>
    <property type="project" value="TreeGrafter"/>
</dbReference>
<dbReference type="GeneID" id="74943677"/>
<comment type="similarity">
    <text evidence="2">Belongs to the FAD-binding oxidoreductase/transferase type 4 family.</text>
</comment>
<evidence type="ECO:0000256" key="3">
    <source>
        <dbReference type="ARBA" id="ARBA00022630"/>
    </source>
</evidence>
<proteinExistence type="inferred from homology"/>
<dbReference type="PANTHER" id="PTHR11748:SF111">
    <property type="entry name" value="D-LACTATE DEHYDROGENASE, MITOCHONDRIAL-RELATED"/>
    <property type="match status" value="1"/>
</dbReference>
<reference evidence="9" key="1">
    <citation type="submission" date="2022-09" db="EMBL/GenBank/DDBJ databases">
        <title>Diverse halophilic archaea isolated from saline environments.</title>
        <authorList>
            <person name="Cui H.-L."/>
        </authorList>
    </citation>
    <scope>NUCLEOTIDE SEQUENCE</scope>
    <source>
        <strain evidence="9">ZS-35-S2</strain>
    </source>
</reference>
<evidence type="ECO:0000256" key="6">
    <source>
        <dbReference type="ARBA" id="ARBA00023002"/>
    </source>
</evidence>
<evidence type="ECO:0000256" key="5">
    <source>
        <dbReference type="ARBA" id="ARBA00022946"/>
    </source>
</evidence>
<dbReference type="Proteomes" id="UP001057580">
    <property type="component" value="Chromosome"/>
</dbReference>
<evidence type="ECO:0000313" key="9">
    <source>
        <dbReference type="EMBL" id="UWM53366.1"/>
    </source>
</evidence>
<keyword evidence="10" id="KW-1185">Reference proteome</keyword>
<dbReference type="Pfam" id="PF01565">
    <property type="entry name" value="FAD_binding_4"/>
    <property type="match status" value="1"/>
</dbReference>
<dbReference type="InterPro" id="IPR016169">
    <property type="entry name" value="FAD-bd_PCMH_sub2"/>
</dbReference>
<keyword evidence="3" id="KW-0285">Flavoprotein</keyword>
<evidence type="ECO:0000256" key="7">
    <source>
        <dbReference type="ARBA" id="ARBA00038897"/>
    </source>
</evidence>
<dbReference type="PANTHER" id="PTHR11748">
    <property type="entry name" value="D-LACTATE DEHYDROGENASE"/>
    <property type="match status" value="1"/>
</dbReference>
<dbReference type="FunFam" id="1.10.45.10:FF:000001">
    <property type="entry name" value="D-lactate dehydrogenase mitochondrial"/>
    <property type="match status" value="1"/>
</dbReference>
<dbReference type="SUPFAM" id="SSF55103">
    <property type="entry name" value="FAD-linked oxidases, C-terminal domain"/>
    <property type="match status" value="1"/>
</dbReference>
<dbReference type="SUPFAM" id="SSF56176">
    <property type="entry name" value="FAD-binding/transporter-associated domain-like"/>
    <property type="match status" value="1"/>
</dbReference>
<dbReference type="RefSeq" id="WP_260592360.1">
    <property type="nucleotide sequence ID" value="NZ_CP104003.1"/>
</dbReference>
<dbReference type="InterPro" id="IPR036318">
    <property type="entry name" value="FAD-bd_PCMH-like_sf"/>
</dbReference>
<dbReference type="Gene3D" id="3.30.465.10">
    <property type="match status" value="1"/>
</dbReference>